<gene>
    <name evidence="4" type="ORF">IAB67_01390</name>
</gene>
<keyword evidence="2" id="KW-1133">Transmembrane helix</keyword>
<dbReference type="Pfam" id="PF22564">
    <property type="entry name" value="HAAS"/>
    <property type="match status" value="1"/>
</dbReference>
<accession>A0A9D1IT90</accession>
<dbReference type="Proteomes" id="UP000824073">
    <property type="component" value="Unassembled WGS sequence"/>
</dbReference>
<dbReference type="InterPro" id="IPR025164">
    <property type="entry name" value="Toastrack_DUF4097"/>
</dbReference>
<proteinExistence type="predicted"/>
<keyword evidence="2" id="KW-0472">Membrane</keyword>
<comment type="caution">
    <text evidence="4">The sequence shown here is derived from an EMBL/GenBank/DDBJ whole genome shotgun (WGS) entry which is preliminary data.</text>
</comment>
<feature type="region of interest" description="Disordered" evidence="1">
    <location>
        <begin position="116"/>
        <end position="138"/>
    </location>
</feature>
<name>A0A9D1IT90_9CLOT</name>
<evidence type="ECO:0000313" key="4">
    <source>
        <dbReference type="EMBL" id="HIU42933.1"/>
    </source>
</evidence>
<evidence type="ECO:0000259" key="3">
    <source>
        <dbReference type="Pfam" id="PF13349"/>
    </source>
</evidence>
<evidence type="ECO:0000313" key="5">
    <source>
        <dbReference type="Proteomes" id="UP000824073"/>
    </source>
</evidence>
<dbReference type="AlphaFoldDB" id="A0A9D1IT90"/>
<protein>
    <submittedName>
        <fullName evidence="4">DUF4097 family beta strand repeat protein</fullName>
    </submittedName>
</protein>
<feature type="domain" description="DUF4097" evidence="3">
    <location>
        <begin position="149"/>
        <end position="344"/>
    </location>
</feature>
<dbReference type="Pfam" id="PF13349">
    <property type="entry name" value="DUF4097"/>
    <property type="match status" value="1"/>
</dbReference>
<feature type="transmembrane region" description="Helical" evidence="2">
    <location>
        <begin position="82"/>
        <end position="103"/>
    </location>
</feature>
<organism evidence="4 5">
    <name type="scientific">Candidatus Ventrousia excrementavium</name>
    <dbReference type="NCBI Taxonomy" id="2840961"/>
    <lineage>
        <taxon>Bacteria</taxon>
        <taxon>Bacillati</taxon>
        <taxon>Bacillota</taxon>
        <taxon>Clostridia</taxon>
        <taxon>Eubacteriales</taxon>
        <taxon>Clostridiaceae</taxon>
        <taxon>Clostridiaceae incertae sedis</taxon>
        <taxon>Candidatus Ventrousia</taxon>
    </lineage>
</organism>
<sequence>MTTAQYFDELIFCLNRLPAAERDEAVRFYREYADEAGLTSYEQLTERFGTPKELAYRIRTGTAEMPASQSPSRAERRGFKKLPLCIAGLLTVGLLLFAVGSAIGRSSAPRNGNLTLSAGDTVTGTDSPVTLAETSASDTSGAMELDTFSSMDISVVAADVRIVSGESFSLSYQLHENEALVRAEVDGDTLKFRTETIGPRIPSGDWHVTVTVPADTQLDSLDITTVSGDIEDSGHTCDEASLCTTSGVIELSGVTANQLDASTVSGSLGITGSVSELSVESVSGSIDLDGDFGEINAQSVSGGCALAGTLEREAEVETVSGRIQVSFPDVSVNASSLGSVYKDNSRQGRTFNQHGGSAELNLESISGEIEILST</sequence>
<evidence type="ECO:0000256" key="2">
    <source>
        <dbReference type="SAM" id="Phobius"/>
    </source>
</evidence>
<reference evidence="4" key="2">
    <citation type="journal article" date="2021" name="PeerJ">
        <title>Extensive microbial diversity within the chicken gut microbiome revealed by metagenomics and culture.</title>
        <authorList>
            <person name="Gilroy R."/>
            <person name="Ravi A."/>
            <person name="Getino M."/>
            <person name="Pursley I."/>
            <person name="Horton D.L."/>
            <person name="Alikhan N.F."/>
            <person name="Baker D."/>
            <person name="Gharbi K."/>
            <person name="Hall N."/>
            <person name="Watson M."/>
            <person name="Adriaenssens E.M."/>
            <person name="Foster-Nyarko E."/>
            <person name="Jarju S."/>
            <person name="Secka A."/>
            <person name="Antonio M."/>
            <person name="Oren A."/>
            <person name="Chaudhuri R.R."/>
            <person name="La Ragione R."/>
            <person name="Hildebrand F."/>
            <person name="Pallen M.J."/>
        </authorList>
    </citation>
    <scope>NUCLEOTIDE SEQUENCE</scope>
    <source>
        <strain evidence="4">CHK191-8634</strain>
    </source>
</reference>
<evidence type="ECO:0000256" key="1">
    <source>
        <dbReference type="SAM" id="MobiDB-lite"/>
    </source>
</evidence>
<dbReference type="EMBL" id="DVMR01000014">
    <property type="protein sequence ID" value="HIU42933.1"/>
    <property type="molecule type" value="Genomic_DNA"/>
</dbReference>
<reference evidence="4" key="1">
    <citation type="submission" date="2020-10" db="EMBL/GenBank/DDBJ databases">
        <authorList>
            <person name="Gilroy R."/>
        </authorList>
    </citation>
    <scope>NUCLEOTIDE SEQUENCE</scope>
    <source>
        <strain evidence="4">CHK191-8634</strain>
    </source>
</reference>
<keyword evidence="2" id="KW-0812">Transmembrane</keyword>